<keyword evidence="2" id="KW-0862">Zinc</keyword>
<keyword evidence="8" id="KW-1185">Reference proteome</keyword>
<dbReference type="HOGENOM" id="CLU_044368_0_0_1"/>
<feature type="domain" description="Xylanolytic transcriptional activator regulatory" evidence="6">
    <location>
        <begin position="221"/>
        <end position="339"/>
    </location>
</feature>
<dbReference type="InParanoid" id="B8M6Z7"/>
<reference evidence="8" key="1">
    <citation type="journal article" date="2015" name="Genome Announc.">
        <title>Genome sequence of the AIDS-associated pathogen Penicillium marneffei (ATCC18224) and its near taxonomic relative Talaromyces stipitatus (ATCC10500).</title>
        <authorList>
            <person name="Nierman W.C."/>
            <person name="Fedorova-Abrams N.D."/>
            <person name="Andrianopoulos A."/>
        </authorList>
    </citation>
    <scope>NUCLEOTIDE SEQUENCE [LARGE SCALE GENOMIC DNA]</scope>
    <source>
        <strain evidence="8">ATCC 10500 / CBS 375.48 / QM 6759 / NRRL 1006</strain>
    </source>
</reference>
<evidence type="ECO:0000313" key="8">
    <source>
        <dbReference type="Proteomes" id="UP000001745"/>
    </source>
</evidence>
<dbReference type="STRING" id="441959.B8M6Z7"/>
<evidence type="ECO:0000256" key="5">
    <source>
        <dbReference type="ARBA" id="ARBA00023242"/>
    </source>
</evidence>
<dbReference type="AlphaFoldDB" id="B8M6Z7"/>
<dbReference type="CDD" id="cd12148">
    <property type="entry name" value="fungal_TF_MHR"/>
    <property type="match status" value="1"/>
</dbReference>
<dbReference type="GeneID" id="8104297"/>
<keyword evidence="1" id="KW-0479">Metal-binding</keyword>
<keyword evidence="5" id="KW-0539">Nucleus</keyword>
<dbReference type="eggNOG" id="ENOG502QRRW">
    <property type="taxonomic scope" value="Eukaryota"/>
</dbReference>
<organism evidence="7 8">
    <name type="scientific">Talaromyces stipitatus (strain ATCC 10500 / CBS 375.48 / QM 6759 / NRRL 1006)</name>
    <name type="common">Penicillium stipitatum</name>
    <dbReference type="NCBI Taxonomy" id="441959"/>
    <lineage>
        <taxon>Eukaryota</taxon>
        <taxon>Fungi</taxon>
        <taxon>Dikarya</taxon>
        <taxon>Ascomycota</taxon>
        <taxon>Pezizomycotina</taxon>
        <taxon>Eurotiomycetes</taxon>
        <taxon>Eurotiomycetidae</taxon>
        <taxon>Eurotiales</taxon>
        <taxon>Trichocomaceae</taxon>
        <taxon>Talaromyces</taxon>
        <taxon>Talaromyces sect. Talaromyces</taxon>
    </lineage>
</organism>
<protein>
    <submittedName>
        <fullName evidence="7">C6 finger domain protein, putative</fullName>
    </submittedName>
</protein>
<sequence>MTMEGKRYATSRRKACQHCSSAKAKCDLRDGGCSRVWARVVLLPTIWMGAVEQSGGSVAQGSIANVNGSPTNTSLTASSEGHTPNASLLNIRRHVETPEFTELDLVCPINVEDISNRWINSYVPLPGQKRKDYPASVTAFMYRILNSYVAVAVHGRGPPPFVHSSQVLPTSTKLPLSTCLSLVRICEKPRPGSEIVAADMLRREMNNIYEQRSEYDDMTLLAAFQAYMIYCMALFFTLNQTSDPFLRQAVMNLQELACATCRQGLVCTAEQQHTRPKWEAWIVAESKRRTLYAMYLLDGLLSTQDGLPTFLGTELYGLPAPSAGVLWKASTRQEWERGYNIHLADWVEASLYIHELWPIPPDMDDDGVVERRSRVDQWLENVDEYGTMMYAVTNCTHGG</sequence>
<dbReference type="PANTHER" id="PTHR47660">
    <property type="entry name" value="TRANSCRIPTION FACTOR WITH C2H2 AND ZN(2)-CYS(6) DNA BINDING DOMAIN (EUROFUNG)-RELATED-RELATED"/>
    <property type="match status" value="1"/>
</dbReference>
<name>B8M6Z7_TALSN</name>
<dbReference type="GO" id="GO:0006351">
    <property type="term" value="P:DNA-templated transcription"/>
    <property type="evidence" value="ECO:0007669"/>
    <property type="project" value="InterPro"/>
</dbReference>
<keyword evidence="4" id="KW-0804">Transcription</keyword>
<evidence type="ECO:0000256" key="4">
    <source>
        <dbReference type="ARBA" id="ARBA00023163"/>
    </source>
</evidence>
<evidence type="ECO:0000256" key="1">
    <source>
        <dbReference type="ARBA" id="ARBA00022723"/>
    </source>
</evidence>
<dbReference type="PhylomeDB" id="B8M6Z7"/>
<proteinExistence type="predicted"/>
<evidence type="ECO:0000256" key="3">
    <source>
        <dbReference type="ARBA" id="ARBA00023015"/>
    </source>
</evidence>
<dbReference type="VEuPathDB" id="FungiDB:TSTA_034550"/>
<accession>B8M6Z7</accession>
<dbReference type="RefSeq" id="XP_002480651.1">
    <property type="nucleotide sequence ID" value="XM_002480606.1"/>
</dbReference>
<dbReference type="Proteomes" id="UP000001745">
    <property type="component" value="Unassembled WGS sequence"/>
</dbReference>
<dbReference type="OMA" id="YTMYLFD"/>
<dbReference type="Pfam" id="PF04082">
    <property type="entry name" value="Fungal_trans"/>
    <property type="match status" value="1"/>
</dbReference>
<dbReference type="OrthoDB" id="4222485at2759"/>
<dbReference type="InterPro" id="IPR007219">
    <property type="entry name" value="XnlR_reg_dom"/>
</dbReference>
<evidence type="ECO:0000313" key="7">
    <source>
        <dbReference type="EMBL" id="EED20217.1"/>
    </source>
</evidence>
<dbReference type="EMBL" id="EQ962654">
    <property type="protein sequence ID" value="EED20217.1"/>
    <property type="molecule type" value="Genomic_DNA"/>
</dbReference>
<dbReference type="PANTHER" id="PTHR47660:SF3">
    <property type="entry name" value="FINGER DOMAIN PROTEIN, PUTATIVE (AFU_ORTHOLOGUE AFUA_4G03310)-RELATED"/>
    <property type="match status" value="1"/>
</dbReference>
<dbReference type="GO" id="GO:0003677">
    <property type="term" value="F:DNA binding"/>
    <property type="evidence" value="ECO:0007669"/>
    <property type="project" value="InterPro"/>
</dbReference>
<evidence type="ECO:0000256" key="2">
    <source>
        <dbReference type="ARBA" id="ARBA00022833"/>
    </source>
</evidence>
<evidence type="ECO:0000259" key="6">
    <source>
        <dbReference type="Pfam" id="PF04082"/>
    </source>
</evidence>
<keyword evidence="3" id="KW-0805">Transcription regulation</keyword>
<gene>
    <name evidence="7" type="ORF">TSTA_034550</name>
</gene>
<dbReference type="GO" id="GO:0008270">
    <property type="term" value="F:zinc ion binding"/>
    <property type="evidence" value="ECO:0007669"/>
    <property type="project" value="InterPro"/>
</dbReference>